<sequence>MHTDICGPFPIASWNGQQYFITFIDDYSRYGYLYLIHEKSHTLDVFKNFKAEVENQLSKKIKVVRSDREGEYYGKYDGSGEQRLGPFAKYLMECGIVPQYTMSGTSSQNGVAERRNRTLKDIVRSMITHSTLPEESLWGEAIKTAVYILNRVLSKAVAKTPYELWTSKKPNSRHLHVWGCPTEARPYKPNEKKLDSRTVSCYFVRYSEKLRGFKFYDPSSRSFFETGNAKFIEDVELSGREPLRKVVFEEESVSIPTTGHGHIMFDDTIQNVQSITEIQDTPEIPPAQVMEPIQVHEEVTQQPQEPQVQVPLRRSTREMRSTISNDYVVYLQEHEFDMGMEDDPILVSQVKQSSNSEKWIEAMKEEMKSMKDNGVWDLVELPEDLGDASFVLGIQIYRDRPRGILGLSQKAYIDKVLSRFGISNCAPGDMPIAKGSLMYAQVCTRPDIAYIVGMLGRYLSNPDPVIWRSWDIQTPISRDVLAAGRIHSLLRVIKPWIWLRNFITQLRIIDGIEKPLRINCDNKAAELYSKNNRSSSKFKHIDIKFLVVKERVQSLQVSIEHISTNSMIADPLTKGLPPKVYHEHVTHMGVVHIDDVLV</sequence>
<dbReference type="Proteomes" id="UP000288805">
    <property type="component" value="Unassembled WGS sequence"/>
</dbReference>
<dbReference type="SUPFAM" id="SSF53098">
    <property type="entry name" value="Ribonuclease H-like"/>
    <property type="match status" value="1"/>
</dbReference>
<dbReference type="InterPro" id="IPR012337">
    <property type="entry name" value="RNaseH-like_sf"/>
</dbReference>
<comment type="caution">
    <text evidence="2">The sequence shown here is derived from an EMBL/GenBank/DDBJ whole genome shotgun (WGS) entry which is preliminary data.</text>
</comment>
<name>A0A438HZ35_VITVI</name>
<dbReference type="InterPro" id="IPR036397">
    <property type="entry name" value="RNaseH_sf"/>
</dbReference>
<dbReference type="Pfam" id="PF00665">
    <property type="entry name" value="rve"/>
    <property type="match status" value="1"/>
</dbReference>
<dbReference type="InterPro" id="IPR057670">
    <property type="entry name" value="SH3_retrovirus"/>
</dbReference>
<dbReference type="GO" id="GO:0015074">
    <property type="term" value="P:DNA integration"/>
    <property type="evidence" value="ECO:0007669"/>
    <property type="project" value="InterPro"/>
</dbReference>
<dbReference type="AlphaFoldDB" id="A0A438HZ35"/>
<evidence type="ECO:0000313" key="2">
    <source>
        <dbReference type="EMBL" id="RVW89723.1"/>
    </source>
</evidence>
<accession>A0A438HZ35</accession>
<dbReference type="Pfam" id="PF25597">
    <property type="entry name" value="SH3_retrovirus"/>
    <property type="match status" value="1"/>
</dbReference>
<dbReference type="PANTHER" id="PTHR42648">
    <property type="entry name" value="TRANSPOSASE, PUTATIVE-RELATED"/>
    <property type="match status" value="1"/>
</dbReference>
<dbReference type="InterPro" id="IPR039537">
    <property type="entry name" value="Retrotran_Ty1/copia-like"/>
</dbReference>
<gene>
    <name evidence="2" type="primary">POLX_1577</name>
    <name evidence="2" type="ORF">CK203_047230</name>
</gene>
<reference evidence="2 3" key="1">
    <citation type="journal article" date="2018" name="PLoS Genet.">
        <title>Population sequencing reveals clonal diversity and ancestral inbreeding in the grapevine cultivar Chardonnay.</title>
        <authorList>
            <person name="Roach M.J."/>
            <person name="Johnson D.L."/>
            <person name="Bohlmann J."/>
            <person name="van Vuuren H.J."/>
            <person name="Jones S.J."/>
            <person name="Pretorius I.S."/>
            <person name="Schmidt S.A."/>
            <person name="Borneman A.R."/>
        </authorList>
    </citation>
    <scope>NUCLEOTIDE SEQUENCE [LARGE SCALE GENOMIC DNA]</scope>
    <source>
        <strain evidence="3">cv. Chardonnay</strain>
        <tissue evidence="2">Leaf</tissue>
    </source>
</reference>
<dbReference type="CDD" id="cd09272">
    <property type="entry name" value="RNase_HI_RT_Ty1"/>
    <property type="match status" value="1"/>
</dbReference>
<dbReference type="PANTHER" id="PTHR42648:SF28">
    <property type="entry name" value="TRANSPOSON-ENCODED PROTEIN WITH RIBONUCLEASE H-LIKE AND RETROVIRUS ZINC FINGER-LIKE DOMAINS"/>
    <property type="match status" value="1"/>
</dbReference>
<evidence type="ECO:0000259" key="1">
    <source>
        <dbReference type="PROSITE" id="PS50994"/>
    </source>
</evidence>
<dbReference type="PROSITE" id="PS50994">
    <property type="entry name" value="INTEGRASE"/>
    <property type="match status" value="1"/>
</dbReference>
<dbReference type="GO" id="GO:0003676">
    <property type="term" value="F:nucleic acid binding"/>
    <property type="evidence" value="ECO:0007669"/>
    <property type="project" value="InterPro"/>
</dbReference>
<dbReference type="InterPro" id="IPR001584">
    <property type="entry name" value="Integrase_cat-core"/>
</dbReference>
<dbReference type="Gene3D" id="3.30.420.10">
    <property type="entry name" value="Ribonuclease H-like superfamily/Ribonuclease H"/>
    <property type="match status" value="1"/>
</dbReference>
<proteinExistence type="predicted"/>
<feature type="domain" description="Integrase catalytic" evidence="1">
    <location>
        <begin position="1"/>
        <end position="169"/>
    </location>
</feature>
<evidence type="ECO:0000313" key="3">
    <source>
        <dbReference type="Proteomes" id="UP000288805"/>
    </source>
</evidence>
<protein>
    <submittedName>
        <fullName evidence="2">Retrovirus-related Pol polyprotein from transposon TNT 1-94</fullName>
    </submittedName>
</protein>
<organism evidence="2 3">
    <name type="scientific">Vitis vinifera</name>
    <name type="common">Grape</name>
    <dbReference type="NCBI Taxonomy" id="29760"/>
    <lineage>
        <taxon>Eukaryota</taxon>
        <taxon>Viridiplantae</taxon>
        <taxon>Streptophyta</taxon>
        <taxon>Embryophyta</taxon>
        <taxon>Tracheophyta</taxon>
        <taxon>Spermatophyta</taxon>
        <taxon>Magnoliopsida</taxon>
        <taxon>eudicotyledons</taxon>
        <taxon>Gunneridae</taxon>
        <taxon>Pentapetalae</taxon>
        <taxon>rosids</taxon>
        <taxon>Vitales</taxon>
        <taxon>Vitaceae</taxon>
        <taxon>Viteae</taxon>
        <taxon>Vitis</taxon>
    </lineage>
</organism>
<dbReference type="EMBL" id="QGNW01000161">
    <property type="protein sequence ID" value="RVW89723.1"/>
    <property type="molecule type" value="Genomic_DNA"/>
</dbReference>